<evidence type="ECO:0000256" key="9">
    <source>
        <dbReference type="SAM" id="MobiDB-lite"/>
    </source>
</evidence>
<feature type="compositionally biased region" description="Acidic residues" evidence="9">
    <location>
        <begin position="208"/>
        <end position="219"/>
    </location>
</feature>
<dbReference type="GO" id="GO:0005737">
    <property type="term" value="C:cytoplasm"/>
    <property type="evidence" value="ECO:0007669"/>
    <property type="project" value="UniProtKB-SubCell"/>
</dbReference>
<evidence type="ECO:0000256" key="4">
    <source>
        <dbReference type="ARBA" id="ARBA00022490"/>
    </source>
</evidence>
<evidence type="ECO:0000256" key="6">
    <source>
        <dbReference type="ARBA" id="ARBA00023187"/>
    </source>
</evidence>
<proteinExistence type="inferred from homology"/>
<dbReference type="PANTHER" id="PTHR12786:SF1">
    <property type="entry name" value="SPLICING REGULATOR SDE2"/>
    <property type="match status" value="1"/>
</dbReference>
<sequence length="248" mass="28812">MAESANRCIIYKSFVDNKLKLIDFEDEIDGKRLYENIAEKEGIDEYSFRISFNGKIVAQNQRFDGYTTFVSVFIPTFGGKGGFGSMLRAIGAQIEKTTNKEACRDLSGRRLRDINAEKRIKEWISKKAESKREEERRKRAKLEKMREEPKVEFKDEEYFKNREEIPETVENAIEYGLKLERNENKSDENEVKKIVKNAGCLWIGVDIDEDEDDDNEDNTNNDMPSTSGVKRKSENGEMSENKRQCLET</sequence>
<dbReference type="GO" id="GO:0005634">
    <property type="term" value="C:nucleus"/>
    <property type="evidence" value="ECO:0007669"/>
    <property type="project" value="UniProtKB-SubCell"/>
</dbReference>
<evidence type="ECO:0000256" key="7">
    <source>
        <dbReference type="ARBA" id="ARBA00023242"/>
    </source>
</evidence>
<feature type="domain" description="SDE2-like" evidence="10">
    <location>
        <begin position="78"/>
        <end position="174"/>
    </location>
</feature>
<keyword evidence="6" id="KW-0508">mRNA splicing</keyword>
<dbReference type="Proteomes" id="UP000285301">
    <property type="component" value="Unassembled WGS sequence"/>
</dbReference>
<dbReference type="InterPro" id="IPR053822">
    <property type="entry name" value="SDE2-like_dom"/>
</dbReference>
<protein>
    <recommendedName>
        <fullName evidence="10">SDE2-like domain-containing protein</fullName>
    </recommendedName>
</protein>
<dbReference type="GO" id="GO:0008380">
    <property type="term" value="P:RNA splicing"/>
    <property type="evidence" value="ECO:0007669"/>
    <property type="project" value="UniProtKB-KW"/>
</dbReference>
<dbReference type="OrthoDB" id="547031at2759"/>
<evidence type="ECO:0000259" key="10">
    <source>
        <dbReference type="Pfam" id="PF22782"/>
    </source>
</evidence>
<feature type="region of interest" description="Disordered" evidence="9">
    <location>
        <begin position="208"/>
        <end position="248"/>
    </location>
</feature>
<dbReference type="PANTHER" id="PTHR12786">
    <property type="entry name" value="SPLICING FACTOR SF3A-RELATED"/>
    <property type="match status" value="1"/>
</dbReference>
<keyword evidence="5" id="KW-0507">mRNA processing</keyword>
<accession>A0A443RGG7</accession>
<evidence type="ECO:0000256" key="2">
    <source>
        <dbReference type="ARBA" id="ARBA00004496"/>
    </source>
</evidence>
<reference evidence="11 12" key="1">
    <citation type="journal article" date="2018" name="Gigascience">
        <title>Genomes of trombidid mites reveal novel predicted allergens and laterally-transferred genes associated with secondary metabolism.</title>
        <authorList>
            <person name="Dong X."/>
            <person name="Chaisiri K."/>
            <person name="Xia D."/>
            <person name="Armstrong S.D."/>
            <person name="Fang Y."/>
            <person name="Donnelly M.J."/>
            <person name="Kadowaki T."/>
            <person name="McGarry J.W."/>
            <person name="Darby A.C."/>
            <person name="Makepeace B.L."/>
        </authorList>
    </citation>
    <scope>NUCLEOTIDE SEQUENCE [LARGE SCALE GENOMIC DNA]</scope>
    <source>
        <strain evidence="11">UoL-WK</strain>
    </source>
</reference>
<keyword evidence="7" id="KW-0539">Nucleus</keyword>
<evidence type="ECO:0000256" key="1">
    <source>
        <dbReference type="ARBA" id="ARBA00004123"/>
    </source>
</evidence>
<gene>
    <name evidence="11" type="ORF">B4U79_06244</name>
</gene>
<dbReference type="EMBL" id="NCKU01000742">
    <property type="protein sequence ID" value="RWS14370.1"/>
    <property type="molecule type" value="Genomic_DNA"/>
</dbReference>
<feature type="compositionally biased region" description="Basic and acidic residues" evidence="9">
    <location>
        <begin position="231"/>
        <end position="248"/>
    </location>
</feature>
<dbReference type="STRING" id="1965070.A0A443RGG7"/>
<evidence type="ECO:0000256" key="8">
    <source>
        <dbReference type="ARBA" id="ARBA00023306"/>
    </source>
</evidence>
<evidence type="ECO:0000313" key="11">
    <source>
        <dbReference type="EMBL" id="RWS14370.1"/>
    </source>
</evidence>
<keyword evidence="4" id="KW-0963">Cytoplasm</keyword>
<dbReference type="GO" id="GO:0006397">
    <property type="term" value="P:mRNA processing"/>
    <property type="evidence" value="ECO:0007669"/>
    <property type="project" value="UniProtKB-KW"/>
</dbReference>
<keyword evidence="12" id="KW-1185">Reference proteome</keyword>
<name>A0A443RGG7_9ACAR</name>
<comment type="caution">
    <text evidence="11">The sequence shown here is derived from an EMBL/GenBank/DDBJ whole genome shotgun (WGS) entry which is preliminary data.</text>
</comment>
<dbReference type="AlphaFoldDB" id="A0A443RGG7"/>
<dbReference type="InterPro" id="IPR051421">
    <property type="entry name" value="RNA_Proc_DNA_Dmg_Regulator"/>
</dbReference>
<evidence type="ECO:0000313" key="12">
    <source>
        <dbReference type="Proteomes" id="UP000285301"/>
    </source>
</evidence>
<comment type="subcellular location">
    <subcellularLocation>
        <location evidence="2">Cytoplasm</location>
    </subcellularLocation>
    <subcellularLocation>
        <location evidence="1">Nucleus</location>
    </subcellularLocation>
</comment>
<evidence type="ECO:0000256" key="5">
    <source>
        <dbReference type="ARBA" id="ARBA00022664"/>
    </source>
</evidence>
<dbReference type="Pfam" id="PF22782">
    <property type="entry name" value="SDE2"/>
    <property type="match status" value="1"/>
</dbReference>
<keyword evidence="8" id="KW-0131">Cell cycle</keyword>
<organism evidence="11 12">
    <name type="scientific">Dinothrombium tinctorium</name>
    <dbReference type="NCBI Taxonomy" id="1965070"/>
    <lineage>
        <taxon>Eukaryota</taxon>
        <taxon>Metazoa</taxon>
        <taxon>Ecdysozoa</taxon>
        <taxon>Arthropoda</taxon>
        <taxon>Chelicerata</taxon>
        <taxon>Arachnida</taxon>
        <taxon>Acari</taxon>
        <taxon>Acariformes</taxon>
        <taxon>Trombidiformes</taxon>
        <taxon>Prostigmata</taxon>
        <taxon>Anystina</taxon>
        <taxon>Parasitengona</taxon>
        <taxon>Trombidioidea</taxon>
        <taxon>Trombidiidae</taxon>
        <taxon>Dinothrombium</taxon>
    </lineage>
</organism>
<comment type="similarity">
    <text evidence="3">Belongs to the SDE2 family.</text>
</comment>
<evidence type="ECO:0000256" key="3">
    <source>
        <dbReference type="ARBA" id="ARBA00008726"/>
    </source>
</evidence>